<proteinExistence type="predicted"/>
<comment type="caution">
    <text evidence="6">The sequence shown here is derived from an EMBL/GenBank/DDBJ whole genome shotgun (WGS) entry which is preliminary data.</text>
</comment>
<gene>
    <name evidence="6" type="ORF">SBRCBS47491_008611</name>
</gene>
<feature type="compositionally biased region" description="Acidic residues" evidence="4">
    <location>
        <begin position="79"/>
        <end position="100"/>
    </location>
</feature>
<evidence type="ECO:0000256" key="1">
    <source>
        <dbReference type="ARBA" id="ARBA00004123"/>
    </source>
</evidence>
<dbReference type="Proteomes" id="UP001642406">
    <property type="component" value="Unassembled WGS sequence"/>
</dbReference>
<dbReference type="EMBL" id="CAWUHC010000115">
    <property type="protein sequence ID" value="CAK7233441.1"/>
    <property type="molecule type" value="Genomic_DNA"/>
</dbReference>
<dbReference type="SUPFAM" id="SSF54160">
    <property type="entry name" value="Chromo domain-like"/>
    <property type="match status" value="1"/>
</dbReference>
<evidence type="ECO:0000256" key="4">
    <source>
        <dbReference type="SAM" id="MobiDB-lite"/>
    </source>
</evidence>
<keyword evidence="3" id="KW-0539">Nucleus</keyword>
<name>A0ABP0CNG9_9PEZI</name>
<feature type="region of interest" description="Disordered" evidence="4">
    <location>
        <begin position="131"/>
        <end position="182"/>
    </location>
</feature>
<evidence type="ECO:0000313" key="6">
    <source>
        <dbReference type="EMBL" id="CAK7233441.1"/>
    </source>
</evidence>
<evidence type="ECO:0000256" key="3">
    <source>
        <dbReference type="ARBA" id="ARBA00023242"/>
    </source>
</evidence>
<evidence type="ECO:0000313" key="7">
    <source>
        <dbReference type="Proteomes" id="UP001642406"/>
    </source>
</evidence>
<evidence type="ECO:0000256" key="2">
    <source>
        <dbReference type="ARBA" id="ARBA00011353"/>
    </source>
</evidence>
<protein>
    <recommendedName>
        <fullName evidence="5">Chromo shadow domain-containing protein</fullName>
    </recommendedName>
</protein>
<sequence>MPPALSDDEMSDASGVGAVTTPPLSKRGKKIGSYADVSENDDDSASSDGRAKKRDNGRAKSASRTNGSSSTTIKKEEIVQEEEDDDDDDDDEEEGEDEYEVQTILSHMLDNASEILSEYIIKIGGRAKLFEKPAKGKKRGRQPASATPTSAAKRSRKSEDHPADRESPTEVQKAFKPPAGSWEDEVAGVEMFRSDDGELRVFLTWKNGSKSQHAAQQAYTRCPQKILHFYESRISFKTPSE</sequence>
<reference evidence="6 7" key="1">
    <citation type="submission" date="2024-01" db="EMBL/GenBank/DDBJ databases">
        <authorList>
            <person name="Allen C."/>
            <person name="Tagirdzhanova G."/>
        </authorList>
    </citation>
    <scope>NUCLEOTIDE SEQUENCE [LARGE SCALE GENOMIC DNA]</scope>
</reference>
<keyword evidence="7" id="KW-1185">Reference proteome</keyword>
<accession>A0ABP0CNG9</accession>
<dbReference type="Gene3D" id="2.40.50.40">
    <property type="match status" value="1"/>
</dbReference>
<feature type="compositionally biased region" description="Polar residues" evidence="4">
    <location>
        <begin position="62"/>
        <end position="72"/>
    </location>
</feature>
<dbReference type="InterPro" id="IPR016197">
    <property type="entry name" value="Chromo-like_dom_sf"/>
</dbReference>
<organism evidence="6 7">
    <name type="scientific">Sporothrix bragantina</name>
    <dbReference type="NCBI Taxonomy" id="671064"/>
    <lineage>
        <taxon>Eukaryota</taxon>
        <taxon>Fungi</taxon>
        <taxon>Dikarya</taxon>
        <taxon>Ascomycota</taxon>
        <taxon>Pezizomycotina</taxon>
        <taxon>Sordariomycetes</taxon>
        <taxon>Sordariomycetidae</taxon>
        <taxon>Ophiostomatales</taxon>
        <taxon>Ophiostomataceae</taxon>
        <taxon>Sporothrix</taxon>
    </lineage>
</organism>
<dbReference type="Pfam" id="PF01393">
    <property type="entry name" value="Chromo_shadow"/>
    <property type="match status" value="1"/>
</dbReference>
<feature type="region of interest" description="Disordered" evidence="4">
    <location>
        <begin position="1"/>
        <end position="100"/>
    </location>
</feature>
<feature type="compositionally biased region" description="Basic and acidic residues" evidence="4">
    <location>
        <begin position="157"/>
        <end position="168"/>
    </location>
</feature>
<feature type="domain" description="Chromo shadow" evidence="5">
    <location>
        <begin position="176"/>
        <end position="239"/>
    </location>
</feature>
<evidence type="ECO:0000259" key="5">
    <source>
        <dbReference type="SMART" id="SM00300"/>
    </source>
</evidence>
<dbReference type="CDD" id="cd18657">
    <property type="entry name" value="CSD_Swi6"/>
    <property type="match status" value="1"/>
</dbReference>
<dbReference type="SMART" id="SM00300">
    <property type="entry name" value="ChSh"/>
    <property type="match status" value="1"/>
</dbReference>
<comment type="subunit">
    <text evidence="2">Component of the NuA4 histone acetyltransferase complex.</text>
</comment>
<comment type="subcellular location">
    <subcellularLocation>
        <location evidence="1">Nucleus</location>
    </subcellularLocation>
</comment>
<feature type="compositionally biased region" description="Acidic residues" evidence="4">
    <location>
        <begin position="1"/>
        <end position="11"/>
    </location>
</feature>
<dbReference type="InterPro" id="IPR008251">
    <property type="entry name" value="Chromo_shadow_dom"/>
</dbReference>